<evidence type="ECO:0000313" key="3">
    <source>
        <dbReference type="Proteomes" id="UP000754750"/>
    </source>
</evidence>
<feature type="transmembrane region" description="Helical" evidence="1">
    <location>
        <begin position="139"/>
        <end position="162"/>
    </location>
</feature>
<dbReference type="AlphaFoldDB" id="A0A928KSI2"/>
<protein>
    <submittedName>
        <fullName evidence="2">Uncharacterized protein</fullName>
    </submittedName>
</protein>
<reference evidence="2" key="1">
    <citation type="submission" date="2019-04" db="EMBL/GenBank/DDBJ databases">
        <title>Evolution of Biomass-Degrading Anaerobic Consortia Revealed by Metagenomics.</title>
        <authorList>
            <person name="Peng X."/>
        </authorList>
    </citation>
    <scope>NUCLEOTIDE SEQUENCE</scope>
    <source>
        <strain evidence="2">SIG551</strain>
    </source>
</reference>
<feature type="transmembrane region" description="Helical" evidence="1">
    <location>
        <begin position="405"/>
        <end position="429"/>
    </location>
</feature>
<dbReference type="RefSeq" id="WP_326840230.1">
    <property type="nucleotide sequence ID" value="NZ_SVNY01000003.1"/>
</dbReference>
<dbReference type="Proteomes" id="UP000754750">
    <property type="component" value="Unassembled WGS sequence"/>
</dbReference>
<feature type="transmembrane region" description="Helical" evidence="1">
    <location>
        <begin position="435"/>
        <end position="459"/>
    </location>
</feature>
<comment type="caution">
    <text evidence="2">The sequence shown here is derived from an EMBL/GenBank/DDBJ whole genome shotgun (WGS) entry which is preliminary data.</text>
</comment>
<keyword evidence="1" id="KW-0812">Transmembrane</keyword>
<evidence type="ECO:0000256" key="1">
    <source>
        <dbReference type="SAM" id="Phobius"/>
    </source>
</evidence>
<feature type="transmembrane region" description="Helical" evidence="1">
    <location>
        <begin position="57"/>
        <end position="78"/>
    </location>
</feature>
<evidence type="ECO:0000313" key="2">
    <source>
        <dbReference type="EMBL" id="MBE6833178.1"/>
    </source>
</evidence>
<dbReference type="InterPro" id="IPR031584">
    <property type="entry name" value="Put_ABC_export"/>
</dbReference>
<name>A0A928KSI2_9FIRM</name>
<keyword evidence="1" id="KW-0472">Membrane</keyword>
<keyword evidence="1" id="KW-1133">Transmembrane helix</keyword>
<feature type="transmembrane region" description="Helical" evidence="1">
    <location>
        <begin position="174"/>
        <end position="195"/>
    </location>
</feature>
<sequence length="533" mass="58386">MKSIFYLTCRQAKNSLLELFRHPGKLIAYLFVIAMIVFSVFTRQSSAVVTGIPDTRLIGGIYFFVLLGLLVMILMSGVKSGSTFFSMPDVNLLFVSPLRPNLILAYGLVKQMTSMILVVVFLMLYSPMLMEMFDLTPGQVLMMLVGLAFLLILAQILSMLLYNLSNGSAARRRIVSFAVYGAAAVPALFVAAGALRSENVYQGALQSASSPLLDAFPVAGWLRGAIFGAISGNGGQASLYTALILALTIVSVILLVKGNPDYYEDVLQSTEVTYVAMQEKKANEDGTDLTRMRNRHVVKKGGFHGGWGASTFFYKQLCEMRRKNRFGFLSTSTILIVLIAVGMVVFLERTSRGDSAPMNAEAMYLSVLTMEIYLLFFFQATADWVAELKKPYIYLVPSSSLSRLIWASVTTLAKPLVDGAIAFTVLWLYLRVSPVIWICSILMYASFGCLFTATSILFFRLFGQPAPKGLLAFLQLLILLVLAIPGGALALIAMIALQLPWYLAGIAFSAGCILVTLGIYAACHNILEAPEMR</sequence>
<accession>A0A928KSI2</accession>
<feature type="transmembrane region" description="Helical" evidence="1">
    <location>
        <begin position="471"/>
        <end position="495"/>
    </location>
</feature>
<feature type="transmembrane region" description="Helical" evidence="1">
    <location>
        <begin position="362"/>
        <end position="385"/>
    </location>
</feature>
<feature type="transmembrane region" description="Helical" evidence="1">
    <location>
        <begin position="501"/>
        <end position="523"/>
    </location>
</feature>
<dbReference type="Pfam" id="PF16962">
    <property type="entry name" value="ABC_export"/>
    <property type="match status" value="1"/>
</dbReference>
<dbReference type="EMBL" id="SVNY01000003">
    <property type="protein sequence ID" value="MBE6833178.1"/>
    <property type="molecule type" value="Genomic_DNA"/>
</dbReference>
<gene>
    <name evidence="2" type="ORF">E7512_06290</name>
</gene>
<proteinExistence type="predicted"/>
<feature type="transmembrane region" description="Helical" evidence="1">
    <location>
        <begin position="26"/>
        <end position="45"/>
    </location>
</feature>
<organism evidence="2 3">
    <name type="scientific">Faecalispora sporosphaeroides</name>
    <dbReference type="NCBI Taxonomy" id="1549"/>
    <lineage>
        <taxon>Bacteria</taxon>
        <taxon>Bacillati</taxon>
        <taxon>Bacillota</taxon>
        <taxon>Clostridia</taxon>
        <taxon>Eubacteriales</taxon>
        <taxon>Oscillospiraceae</taxon>
        <taxon>Faecalispora</taxon>
    </lineage>
</organism>
<feature type="transmembrane region" description="Helical" evidence="1">
    <location>
        <begin position="326"/>
        <end position="347"/>
    </location>
</feature>
<feature type="transmembrane region" description="Helical" evidence="1">
    <location>
        <begin position="237"/>
        <end position="256"/>
    </location>
</feature>